<evidence type="ECO:0008006" key="8">
    <source>
        <dbReference type="Google" id="ProtNLM"/>
    </source>
</evidence>
<dbReference type="EMBL" id="CAINUL010000002">
    <property type="protein sequence ID" value="CAD0107879.1"/>
    <property type="molecule type" value="Genomic_DNA"/>
</dbReference>
<keyword evidence="7" id="KW-1185">Reference proteome</keyword>
<evidence type="ECO:0000256" key="2">
    <source>
        <dbReference type="ARBA" id="ARBA00022692"/>
    </source>
</evidence>
<feature type="transmembrane region" description="Helical" evidence="5">
    <location>
        <begin position="20"/>
        <end position="38"/>
    </location>
</feature>
<keyword evidence="3 5" id="KW-1133">Transmembrane helix</keyword>
<keyword evidence="4 5" id="KW-0472">Membrane</keyword>
<evidence type="ECO:0000256" key="4">
    <source>
        <dbReference type="ARBA" id="ARBA00023136"/>
    </source>
</evidence>
<feature type="transmembrane region" description="Helical" evidence="5">
    <location>
        <begin position="166"/>
        <end position="187"/>
    </location>
</feature>
<evidence type="ECO:0000256" key="3">
    <source>
        <dbReference type="ARBA" id="ARBA00022989"/>
    </source>
</evidence>
<dbReference type="GO" id="GO:0005886">
    <property type="term" value="C:plasma membrane"/>
    <property type="evidence" value="ECO:0007669"/>
    <property type="project" value="TreeGrafter"/>
</dbReference>
<feature type="transmembrane region" description="Helical" evidence="5">
    <location>
        <begin position="139"/>
        <end position="160"/>
    </location>
</feature>
<dbReference type="PANTHER" id="PTHR23502">
    <property type="entry name" value="MAJOR FACILITATOR SUPERFAMILY"/>
    <property type="match status" value="1"/>
</dbReference>
<feature type="transmembrane region" description="Helical" evidence="5">
    <location>
        <begin position="76"/>
        <end position="95"/>
    </location>
</feature>
<protein>
    <recommendedName>
        <fullName evidence="8">MFS general substrate transporter</fullName>
    </recommendedName>
</protein>
<keyword evidence="2 5" id="KW-0812">Transmembrane</keyword>
<evidence type="ECO:0000313" key="6">
    <source>
        <dbReference type="EMBL" id="CAD0107879.1"/>
    </source>
</evidence>
<sequence length="196" mass="21289">MSTLLLSTYRLSSSKVGLTFLANGAGSIIGTLVTGKILDSDYKRLKQKALEMPRSTTDNNPDPNQNFLLEKARLRLIPLFSLLQSLAILTFAWTIRYHIHIAVPIIATFIAGWCAVSAQSLVMTYLIDVYQDHSAAAGAALNLARCLFAAGGTALVSPLISSIGVGWAFSLCVLIMEVSLVGAWVQWKYAALWRGQ</sequence>
<feature type="transmembrane region" description="Helical" evidence="5">
    <location>
        <begin position="101"/>
        <end position="127"/>
    </location>
</feature>
<accession>A0A9N8KDY0</accession>
<comment type="subcellular location">
    <subcellularLocation>
        <location evidence="1">Membrane</location>
        <topology evidence="1">Multi-pass membrane protein</topology>
    </subcellularLocation>
</comment>
<dbReference type="AlphaFoldDB" id="A0A9N8KDY0"/>
<dbReference type="OrthoDB" id="2441642at2759"/>
<dbReference type="PANTHER" id="PTHR23502:SF151">
    <property type="entry name" value="MAJOR FACILITATOR SUPERFAMILY (MFS) PROFILE DOMAIN-CONTAINING PROTEIN"/>
    <property type="match status" value="1"/>
</dbReference>
<dbReference type="Gene3D" id="1.20.1250.20">
    <property type="entry name" value="MFS general substrate transporter like domains"/>
    <property type="match status" value="1"/>
</dbReference>
<name>A0A9N8KDY0_9PEZI</name>
<evidence type="ECO:0000313" key="7">
    <source>
        <dbReference type="Proteomes" id="UP000745764"/>
    </source>
</evidence>
<evidence type="ECO:0000256" key="1">
    <source>
        <dbReference type="ARBA" id="ARBA00004141"/>
    </source>
</evidence>
<comment type="caution">
    <text evidence="6">The sequence shown here is derived from an EMBL/GenBank/DDBJ whole genome shotgun (WGS) entry which is preliminary data.</text>
</comment>
<organism evidence="6 7">
    <name type="scientific">Aureobasidium uvarum</name>
    <dbReference type="NCBI Taxonomy" id="2773716"/>
    <lineage>
        <taxon>Eukaryota</taxon>
        <taxon>Fungi</taxon>
        <taxon>Dikarya</taxon>
        <taxon>Ascomycota</taxon>
        <taxon>Pezizomycotina</taxon>
        <taxon>Dothideomycetes</taxon>
        <taxon>Dothideomycetidae</taxon>
        <taxon>Dothideales</taxon>
        <taxon>Saccotheciaceae</taxon>
        <taxon>Aureobasidium</taxon>
    </lineage>
</organism>
<reference evidence="6" key="1">
    <citation type="submission" date="2020-06" db="EMBL/GenBank/DDBJ databases">
        <authorList>
            <person name="Onetto C."/>
        </authorList>
    </citation>
    <scope>NUCLEOTIDE SEQUENCE</scope>
</reference>
<dbReference type="Proteomes" id="UP000745764">
    <property type="component" value="Unassembled WGS sequence"/>
</dbReference>
<proteinExistence type="predicted"/>
<gene>
    <name evidence="6" type="ORF">AWRI4620_LOCUS2134</name>
</gene>
<evidence type="ECO:0000256" key="5">
    <source>
        <dbReference type="SAM" id="Phobius"/>
    </source>
</evidence>
<dbReference type="SUPFAM" id="SSF103473">
    <property type="entry name" value="MFS general substrate transporter"/>
    <property type="match status" value="1"/>
</dbReference>
<dbReference type="GO" id="GO:0022857">
    <property type="term" value="F:transmembrane transporter activity"/>
    <property type="evidence" value="ECO:0007669"/>
    <property type="project" value="TreeGrafter"/>
</dbReference>
<dbReference type="InterPro" id="IPR036259">
    <property type="entry name" value="MFS_trans_sf"/>
</dbReference>